<reference evidence="10" key="1">
    <citation type="submission" date="2016-10" db="EMBL/GenBank/DDBJ databases">
        <authorList>
            <person name="Varghese N."/>
            <person name="Submissions S."/>
        </authorList>
    </citation>
    <scope>NUCLEOTIDE SEQUENCE [LARGE SCALE GENOMIC DNA]</scope>
    <source>
        <strain evidence="10">S6-262</strain>
    </source>
</reference>
<dbReference type="EMBL" id="FOCF01000001">
    <property type="protein sequence ID" value="SEM47005.1"/>
    <property type="molecule type" value="Genomic_DNA"/>
</dbReference>
<feature type="transmembrane region" description="Helical" evidence="7">
    <location>
        <begin position="123"/>
        <end position="143"/>
    </location>
</feature>
<feature type="transmembrane region" description="Helical" evidence="7">
    <location>
        <begin position="480"/>
        <end position="500"/>
    </location>
</feature>
<dbReference type="Pfam" id="PF07690">
    <property type="entry name" value="MFS_1"/>
    <property type="match status" value="1"/>
</dbReference>
<dbReference type="PROSITE" id="PS50850">
    <property type="entry name" value="MFS"/>
    <property type="match status" value="1"/>
</dbReference>
<feature type="transmembrane region" description="Helical" evidence="7">
    <location>
        <begin position="164"/>
        <end position="187"/>
    </location>
</feature>
<keyword evidence="2" id="KW-0813">Transport</keyword>
<protein>
    <submittedName>
        <fullName evidence="9">Major Facilitator Superfamily protein</fullName>
    </submittedName>
</protein>
<dbReference type="RefSeq" id="WP_244501334.1">
    <property type="nucleotide sequence ID" value="NZ_FOCF01000001.1"/>
</dbReference>
<dbReference type="InterPro" id="IPR020846">
    <property type="entry name" value="MFS_dom"/>
</dbReference>
<accession>A0A1H7YM03</accession>
<dbReference type="InterPro" id="IPR011701">
    <property type="entry name" value="MFS"/>
</dbReference>
<feature type="transmembrane region" description="Helical" evidence="7">
    <location>
        <begin position="69"/>
        <end position="91"/>
    </location>
</feature>
<feature type="transmembrane region" description="Helical" evidence="7">
    <location>
        <begin position="199"/>
        <end position="218"/>
    </location>
</feature>
<evidence type="ECO:0000256" key="3">
    <source>
        <dbReference type="ARBA" id="ARBA00022475"/>
    </source>
</evidence>
<dbReference type="STRING" id="1166340.SAMN05192583_0318"/>
<feature type="transmembrane region" description="Helical" evidence="7">
    <location>
        <begin position="292"/>
        <end position="311"/>
    </location>
</feature>
<keyword evidence="3" id="KW-1003">Cell membrane</keyword>
<dbReference type="PANTHER" id="PTHR43045">
    <property type="entry name" value="SHIKIMATE TRANSPORTER"/>
    <property type="match status" value="1"/>
</dbReference>
<evidence type="ECO:0000256" key="7">
    <source>
        <dbReference type="SAM" id="Phobius"/>
    </source>
</evidence>
<dbReference type="GO" id="GO:0005886">
    <property type="term" value="C:plasma membrane"/>
    <property type="evidence" value="ECO:0007669"/>
    <property type="project" value="UniProtKB-SubCell"/>
</dbReference>
<keyword evidence="5 7" id="KW-1133">Transmembrane helix</keyword>
<evidence type="ECO:0000256" key="5">
    <source>
        <dbReference type="ARBA" id="ARBA00022989"/>
    </source>
</evidence>
<dbReference type="InterPro" id="IPR036259">
    <property type="entry name" value="MFS_trans_sf"/>
</dbReference>
<feature type="transmembrane region" description="Helical" evidence="7">
    <location>
        <begin position="98"/>
        <end position="117"/>
    </location>
</feature>
<name>A0A1H7YM03_9SPHN</name>
<dbReference type="Proteomes" id="UP000199206">
    <property type="component" value="Unassembled WGS sequence"/>
</dbReference>
<comment type="subcellular location">
    <subcellularLocation>
        <location evidence="1">Cell membrane</location>
        <topology evidence="1">Multi-pass membrane protein</topology>
    </subcellularLocation>
</comment>
<evidence type="ECO:0000256" key="1">
    <source>
        <dbReference type="ARBA" id="ARBA00004651"/>
    </source>
</evidence>
<evidence type="ECO:0000256" key="6">
    <source>
        <dbReference type="ARBA" id="ARBA00023136"/>
    </source>
</evidence>
<feature type="transmembrane region" description="Helical" evidence="7">
    <location>
        <begin position="438"/>
        <end position="459"/>
    </location>
</feature>
<evidence type="ECO:0000256" key="2">
    <source>
        <dbReference type="ARBA" id="ARBA00022448"/>
    </source>
</evidence>
<dbReference type="PROSITE" id="PS00217">
    <property type="entry name" value="SUGAR_TRANSPORT_2"/>
    <property type="match status" value="1"/>
</dbReference>
<sequence>MTSDTSLATPAPAERDPSPADIRRVIAASALGTVFEWYDFFIYGTLAASGIIGRAFFPASNELVQTLLAWAGFAVGFGFRPLGAVIFGYLGDRLGRKYTFLVTITLMGVATAGVGFIPSAATIGFAAPVLVLLLRIAQGLALGGEYGGAAIYVAEHSPKGKSGFYTSFIQAGVVGGFILSLLVVLVIKGALPAVTWSEWGWRLPFLFSTVLLAVSLWMRLKLSESPVFVAMRDQGERCRNPVLASFRYPGNVRRMLVVLFGIAAGLTVIWYTAMFTVLSFLQTTMRVEETTAQLIVGAGALFGLGWFILFGRLSDRIGRKAPIVTGYALTLVLLFPIFWIIAAAANPGLSRAAVDAPVVISGPHCAYSPFAREQGDKCGQLLDYFSKKGIAYVKATSPATVVTIDDEPQADLSPAALDAALTRAGYRLDPVRPSAGNIAIIMLAILMLGALSGVTYGPVAALLSEMFPPEIRYSSLSIPYHVGTGYFGGFLPFISQYIVARTGDPFAGLWYTMAVVAIALVVTVIGLREPARGA</sequence>
<dbReference type="SUPFAM" id="SSF103473">
    <property type="entry name" value="MFS general substrate transporter"/>
    <property type="match status" value="1"/>
</dbReference>
<feature type="transmembrane region" description="Helical" evidence="7">
    <location>
        <begin position="40"/>
        <end position="57"/>
    </location>
</feature>
<dbReference type="InterPro" id="IPR005829">
    <property type="entry name" value="Sugar_transporter_CS"/>
</dbReference>
<feature type="domain" description="Major facilitator superfamily (MFS) profile" evidence="8">
    <location>
        <begin position="25"/>
        <end position="532"/>
    </location>
</feature>
<dbReference type="Gene3D" id="1.20.1250.20">
    <property type="entry name" value="MFS general substrate transporter like domains"/>
    <property type="match status" value="3"/>
</dbReference>
<keyword evidence="6 7" id="KW-0472">Membrane</keyword>
<organism evidence="9 10">
    <name type="scientific">Sphingomonas gellani</name>
    <dbReference type="NCBI Taxonomy" id="1166340"/>
    <lineage>
        <taxon>Bacteria</taxon>
        <taxon>Pseudomonadati</taxon>
        <taxon>Pseudomonadota</taxon>
        <taxon>Alphaproteobacteria</taxon>
        <taxon>Sphingomonadales</taxon>
        <taxon>Sphingomonadaceae</taxon>
        <taxon>Sphingomonas</taxon>
    </lineage>
</organism>
<keyword evidence="10" id="KW-1185">Reference proteome</keyword>
<dbReference type="AlphaFoldDB" id="A0A1H7YM03"/>
<dbReference type="PANTHER" id="PTHR43045:SF7">
    <property type="entry name" value="MAJOR FACILITATOR SUPERFAMILY TRANSPORTER"/>
    <property type="match status" value="1"/>
</dbReference>
<feature type="transmembrane region" description="Helical" evidence="7">
    <location>
        <begin position="256"/>
        <end position="280"/>
    </location>
</feature>
<keyword evidence="4 7" id="KW-0812">Transmembrane</keyword>
<evidence type="ECO:0000259" key="8">
    <source>
        <dbReference type="PROSITE" id="PS50850"/>
    </source>
</evidence>
<dbReference type="GO" id="GO:0022857">
    <property type="term" value="F:transmembrane transporter activity"/>
    <property type="evidence" value="ECO:0007669"/>
    <property type="project" value="InterPro"/>
</dbReference>
<gene>
    <name evidence="9" type="ORF">SAMN05192583_0318</name>
</gene>
<proteinExistence type="predicted"/>
<feature type="transmembrane region" description="Helical" evidence="7">
    <location>
        <begin position="323"/>
        <end position="345"/>
    </location>
</feature>
<evidence type="ECO:0000313" key="10">
    <source>
        <dbReference type="Proteomes" id="UP000199206"/>
    </source>
</evidence>
<evidence type="ECO:0000256" key="4">
    <source>
        <dbReference type="ARBA" id="ARBA00022692"/>
    </source>
</evidence>
<evidence type="ECO:0000313" key="9">
    <source>
        <dbReference type="EMBL" id="SEM47005.1"/>
    </source>
</evidence>
<feature type="transmembrane region" description="Helical" evidence="7">
    <location>
        <begin position="506"/>
        <end position="527"/>
    </location>
</feature>